<dbReference type="InterPro" id="IPR043502">
    <property type="entry name" value="DNA/RNA_pol_sf"/>
</dbReference>
<dbReference type="Gene3D" id="3.30.70.270">
    <property type="match status" value="1"/>
</dbReference>
<gene>
    <name evidence="4" type="ORF">SE17_24795</name>
</gene>
<keyword evidence="2" id="KW-0227">DNA damage</keyword>
<reference evidence="4 5" key="1">
    <citation type="submission" date="2015-09" db="EMBL/GenBank/DDBJ databases">
        <title>Draft genome sequence of Kouleothrix aurantiaca JCM 19913.</title>
        <authorList>
            <person name="Hemp J."/>
        </authorList>
    </citation>
    <scope>NUCLEOTIDE SEQUENCE [LARGE SCALE GENOMIC DNA]</scope>
    <source>
        <strain evidence="4 5">COM-B</strain>
    </source>
</reference>
<dbReference type="AlphaFoldDB" id="A0A0P9DDI4"/>
<sequence>MKSIACIHIPTPAIAIVRRDNPLLAKQPIVLYTPDPQRPLVYSASRETGIAEGMALRQAQVRCPHAVYRVATPAHDQYVFTELARLAERYSPRVVVDHFHPDIWIDLDLGPIDLPAIVAQTQRLAQHIRTELGLNPALGVAATRFVAQRAASTARPGSVAVISAGQAAAFLAPQPVTALPIDNAHIERLERLGLRTIGTVARIPIDALQVQFGVAGAQIARLVHGADEHGIPANSVLPHLCRKHCFDGPLANRQVLELAIGALGAELVRQLQAGAWASGAIHMRFVLDYGEPWVRATGAQRADK</sequence>
<dbReference type="Gene3D" id="3.40.1170.60">
    <property type="match status" value="1"/>
</dbReference>
<dbReference type="Pfam" id="PF00817">
    <property type="entry name" value="IMS"/>
    <property type="match status" value="1"/>
</dbReference>
<evidence type="ECO:0000313" key="4">
    <source>
        <dbReference type="EMBL" id="KPV50803.1"/>
    </source>
</evidence>
<dbReference type="Gene3D" id="1.10.150.20">
    <property type="entry name" value="5' to 3' exonuclease, C-terminal subdomain"/>
    <property type="match status" value="1"/>
</dbReference>
<dbReference type="InterPro" id="IPR043128">
    <property type="entry name" value="Rev_trsase/Diguanyl_cyclase"/>
</dbReference>
<accession>A0A0P9DDI4</accession>
<dbReference type="PROSITE" id="PS50173">
    <property type="entry name" value="UMUC"/>
    <property type="match status" value="1"/>
</dbReference>
<evidence type="ECO:0000259" key="3">
    <source>
        <dbReference type="PROSITE" id="PS50173"/>
    </source>
</evidence>
<dbReference type="GO" id="GO:0006281">
    <property type="term" value="P:DNA repair"/>
    <property type="evidence" value="ECO:0007669"/>
    <property type="project" value="InterPro"/>
</dbReference>
<proteinExistence type="inferred from homology"/>
<evidence type="ECO:0000256" key="2">
    <source>
        <dbReference type="ARBA" id="ARBA00022763"/>
    </source>
</evidence>
<protein>
    <recommendedName>
        <fullName evidence="3">UmuC domain-containing protein</fullName>
    </recommendedName>
</protein>
<feature type="domain" description="UmuC" evidence="3">
    <location>
        <begin position="4"/>
        <end position="180"/>
    </location>
</feature>
<dbReference type="PANTHER" id="PTHR35369">
    <property type="entry name" value="BLR3025 PROTEIN-RELATED"/>
    <property type="match status" value="1"/>
</dbReference>
<keyword evidence="5" id="KW-1185">Reference proteome</keyword>
<comment type="similarity">
    <text evidence="1">Belongs to the DNA polymerase type-Y family.</text>
</comment>
<dbReference type="Proteomes" id="UP000050509">
    <property type="component" value="Unassembled WGS sequence"/>
</dbReference>
<dbReference type="InterPro" id="IPR001126">
    <property type="entry name" value="UmuC"/>
</dbReference>
<dbReference type="EMBL" id="LJCR01001207">
    <property type="protein sequence ID" value="KPV50803.1"/>
    <property type="molecule type" value="Genomic_DNA"/>
</dbReference>
<evidence type="ECO:0000256" key="1">
    <source>
        <dbReference type="ARBA" id="ARBA00010945"/>
    </source>
</evidence>
<dbReference type="SUPFAM" id="SSF56672">
    <property type="entry name" value="DNA/RNA polymerases"/>
    <property type="match status" value="1"/>
</dbReference>
<name>A0A0P9DDI4_9CHLR</name>
<dbReference type="PANTHER" id="PTHR35369:SF2">
    <property type="entry name" value="BLR3025 PROTEIN"/>
    <property type="match status" value="1"/>
</dbReference>
<organism evidence="4 5">
    <name type="scientific">Kouleothrix aurantiaca</name>
    <dbReference type="NCBI Taxonomy" id="186479"/>
    <lineage>
        <taxon>Bacteria</taxon>
        <taxon>Bacillati</taxon>
        <taxon>Chloroflexota</taxon>
        <taxon>Chloroflexia</taxon>
        <taxon>Chloroflexales</taxon>
        <taxon>Roseiflexineae</taxon>
        <taxon>Roseiflexaceae</taxon>
        <taxon>Kouleothrix</taxon>
    </lineage>
</organism>
<dbReference type="InterPro" id="IPR050356">
    <property type="entry name" value="SulA_CellDiv_inhibitor"/>
</dbReference>
<comment type="caution">
    <text evidence="4">The sequence shown here is derived from an EMBL/GenBank/DDBJ whole genome shotgun (WGS) entry which is preliminary data.</text>
</comment>
<evidence type="ECO:0000313" key="5">
    <source>
        <dbReference type="Proteomes" id="UP000050509"/>
    </source>
</evidence>